<reference evidence="6 7" key="1">
    <citation type="journal article" date="2023" name="IMA Fungus">
        <title>Comparative genomic study of the Penicillium genus elucidates a diverse pangenome and 15 lateral gene transfer events.</title>
        <authorList>
            <person name="Petersen C."/>
            <person name="Sorensen T."/>
            <person name="Nielsen M.R."/>
            <person name="Sondergaard T.E."/>
            <person name="Sorensen J.L."/>
            <person name="Fitzpatrick D.A."/>
            <person name="Frisvad J.C."/>
            <person name="Nielsen K.L."/>
        </authorList>
    </citation>
    <scope>NUCLEOTIDE SEQUENCE [LARGE SCALE GENOMIC DNA]</scope>
    <source>
        <strain evidence="6 7">IBT 29057</strain>
    </source>
</reference>
<dbReference type="AlphaFoldDB" id="A0AAD6E1U0"/>
<keyword evidence="1 3" id="KW-0597">Phosphoprotein</keyword>
<evidence type="ECO:0000313" key="6">
    <source>
        <dbReference type="EMBL" id="KAJ5599004.1"/>
    </source>
</evidence>
<dbReference type="SUPFAM" id="SSF52172">
    <property type="entry name" value="CheY-like"/>
    <property type="match status" value="1"/>
</dbReference>
<comment type="caution">
    <text evidence="6">The sequence shown here is derived from an EMBL/GenBank/DDBJ whole genome shotgun (WGS) entry which is preliminary data.</text>
</comment>
<gene>
    <name evidence="6" type="ORF">N7450_000071</name>
</gene>
<dbReference type="PANTHER" id="PTHR45339:SF1">
    <property type="entry name" value="HYBRID SIGNAL TRANSDUCTION HISTIDINE KINASE J"/>
    <property type="match status" value="1"/>
</dbReference>
<protein>
    <submittedName>
        <fullName evidence="6">Two-component system protein A</fullName>
    </submittedName>
</protein>
<feature type="region of interest" description="Disordered" evidence="4">
    <location>
        <begin position="1"/>
        <end position="23"/>
    </location>
</feature>
<evidence type="ECO:0000313" key="7">
    <source>
        <dbReference type="Proteomes" id="UP001216150"/>
    </source>
</evidence>
<name>A0AAD6E1U0_9EURO</name>
<keyword evidence="7" id="KW-1185">Reference proteome</keyword>
<evidence type="ECO:0000259" key="5">
    <source>
        <dbReference type="PROSITE" id="PS50110"/>
    </source>
</evidence>
<dbReference type="GO" id="GO:0000160">
    <property type="term" value="P:phosphorelay signal transduction system"/>
    <property type="evidence" value="ECO:0007669"/>
    <property type="project" value="UniProtKB-KW"/>
</dbReference>
<evidence type="ECO:0000256" key="4">
    <source>
        <dbReference type="SAM" id="MobiDB-lite"/>
    </source>
</evidence>
<feature type="modified residue" description="4-aspartylphosphate" evidence="3">
    <location>
        <position position="93"/>
    </location>
</feature>
<dbReference type="Proteomes" id="UP001216150">
    <property type="component" value="Unassembled WGS sequence"/>
</dbReference>
<dbReference type="PROSITE" id="PS50110">
    <property type="entry name" value="RESPONSE_REGULATORY"/>
    <property type="match status" value="1"/>
</dbReference>
<dbReference type="Pfam" id="PF00072">
    <property type="entry name" value="Response_reg"/>
    <property type="match status" value="1"/>
</dbReference>
<feature type="domain" description="Response regulatory" evidence="5">
    <location>
        <begin position="41"/>
        <end position="158"/>
    </location>
</feature>
<evidence type="ECO:0000256" key="1">
    <source>
        <dbReference type="ARBA" id="ARBA00022553"/>
    </source>
</evidence>
<dbReference type="InterPro" id="IPR011006">
    <property type="entry name" value="CheY-like_superfamily"/>
</dbReference>
<dbReference type="EMBL" id="JAQJAC010000001">
    <property type="protein sequence ID" value="KAJ5599004.1"/>
    <property type="molecule type" value="Genomic_DNA"/>
</dbReference>
<organism evidence="6 7">
    <name type="scientific">Penicillium hetheringtonii</name>
    <dbReference type="NCBI Taxonomy" id="911720"/>
    <lineage>
        <taxon>Eukaryota</taxon>
        <taxon>Fungi</taxon>
        <taxon>Dikarya</taxon>
        <taxon>Ascomycota</taxon>
        <taxon>Pezizomycotina</taxon>
        <taxon>Eurotiomycetes</taxon>
        <taxon>Eurotiomycetidae</taxon>
        <taxon>Eurotiales</taxon>
        <taxon>Aspergillaceae</taxon>
        <taxon>Penicillium</taxon>
    </lineage>
</organism>
<evidence type="ECO:0000256" key="3">
    <source>
        <dbReference type="PROSITE-ProRule" id="PRU00169"/>
    </source>
</evidence>
<dbReference type="PANTHER" id="PTHR45339">
    <property type="entry name" value="HYBRID SIGNAL TRANSDUCTION HISTIDINE KINASE J"/>
    <property type="match status" value="1"/>
</dbReference>
<dbReference type="SMART" id="SM00448">
    <property type="entry name" value="REC"/>
    <property type="match status" value="1"/>
</dbReference>
<dbReference type="Gene3D" id="3.40.50.2300">
    <property type="match status" value="1"/>
</dbReference>
<proteinExistence type="predicted"/>
<accession>A0AAD6E1U0</accession>
<dbReference type="CDD" id="cd17546">
    <property type="entry name" value="REC_hyHK_CKI1_RcsC-like"/>
    <property type="match status" value="1"/>
</dbReference>
<keyword evidence="2" id="KW-0902">Two-component regulatory system</keyword>
<evidence type="ECO:0000256" key="2">
    <source>
        <dbReference type="ARBA" id="ARBA00023012"/>
    </source>
</evidence>
<sequence length="160" mass="17931">MDRMPEHKPHSSRTKPLASESPTVHNFDSEALLKKVARHKQLLLVEDNKVNQTIMIKLLATLGFSGVDAAWDGAEAVRMVKQKPFAYHAILMDINMPIMNGIAATKQIREMKIDVPIIALTGNALKGDAETYLAQGMDDYIAKPLHRQQLIDLLWKWCGS</sequence>
<dbReference type="InterPro" id="IPR001789">
    <property type="entry name" value="Sig_transdc_resp-reg_receiver"/>
</dbReference>